<proteinExistence type="predicted"/>
<evidence type="ECO:0000313" key="3">
    <source>
        <dbReference type="Proteomes" id="UP001203665"/>
    </source>
</evidence>
<dbReference type="PROSITE" id="PS51462">
    <property type="entry name" value="NUDIX"/>
    <property type="match status" value="1"/>
</dbReference>
<accession>A0ABT0XE33</accession>
<dbReference type="RefSeq" id="WP_251603245.1">
    <property type="nucleotide sequence ID" value="NZ_JAMQJY010000001.1"/>
</dbReference>
<dbReference type="SUPFAM" id="SSF55811">
    <property type="entry name" value="Nudix"/>
    <property type="match status" value="1"/>
</dbReference>
<gene>
    <name evidence="2" type="ORF">NDM98_00600</name>
</gene>
<keyword evidence="3" id="KW-1185">Reference proteome</keyword>
<feature type="domain" description="Nudix hydrolase" evidence="1">
    <location>
        <begin position="2"/>
        <end position="139"/>
    </location>
</feature>
<sequence length="168" mass="19619">MELRHMAVAFLINEKNEALFLQKKKDAAFLPGYLVPIGGHLEQNEMSDPKQACYREIEEETGIDRDDIKDLSLKYIVHRLKGLEEIRIQYVFFGTVHKGMTLKQSDEGTLNWVDLTYVDTYFVSETTSEIVHHYLADRPRSNDIYIGTMYQDKAVPVMNWSVLQDWEK</sequence>
<evidence type="ECO:0000313" key="2">
    <source>
        <dbReference type="EMBL" id="MCM2674163.1"/>
    </source>
</evidence>
<dbReference type="InterPro" id="IPR000086">
    <property type="entry name" value="NUDIX_hydrolase_dom"/>
</dbReference>
<protein>
    <submittedName>
        <fullName evidence="2">NUDIX domain-containing protein</fullName>
    </submittedName>
</protein>
<reference evidence="2" key="1">
    <citation type="submission" date="2022-06" db="EMBL/GenBank/DDBJ databases">
        <title>Alkalicoccobacillus porphyridii sp. nov., isolated from a marine red alga, Porphyridium purpureum and reclassification of Shouchella plakortidis and Shouchella gibsonii as Alkalicoccobacillus plakortidis comb. nov. and Alkalicoccobacillus gibsonii comb. nov.</title>
        <authorList>
            <person name="Kim K.H."/>
            <person name="Lee J.K."/>
            <person name="Han D.M."/>
            <person name="Baek J.H."/>
            <person name="Jeon C.O."/>
        </authorList>
    </citation>
    <scope>NUCLEOTIDE SEQUENCE</scope>
    <source>
        <strain evidence="2">DSM 19153</strain>
    </source>
</reference>
<evidence type="ECO:0000259" key="1">
    <source>
        <dbReference type="PROSITE" id="PS51462"/>
    </source>
</evidence>
<comment type="caution">
    <text evidence="2">The sequence shown here is derived from an EMBL/GenBank/DDBJ whole genome shotgun (WGS) entry which is preliminary data.</text>
</comment>
<name>A0ABT0XE33_9BACI</name>
<dbReference type="Proteomes" id="UP001203665">
    <property type="component" value="Unassembled WGS sequence"/>
</dbReference>
<organism evidence="2 3">
    <name type="scientific">Alkalicoccobacillus plakortidis</name>
    <dbReference type="NCBI Taxonomy" id="444060"/>
    <lineage>
        <taxon>Bacteria</taxon>
        <taxon>Bacillati</taxon>
        <taxon>Bacillota</taxon>
        <taxon>Bacilli</taxon>
        <taxon>Bacillales</taxon>
        <taxon>Bacillaceae</taxon>
        <taxon>Alkalicoccobacillus</taxon>
    </lineage>
</organism>
<dbReference type="Gene3D" id="3.90.79.10">
    <property type="entry name" value="Nucleoside Triphosphate Pyrophosphohydrolase"/>
    <property type="match status" value="1"/>
</dbReference>
<dbReference type="EMBL" id="JAMQJY010000001">
    <property type="protein sequence ID" value="MCM2674163.1"/>
    <property type="molecule type" value="Genomic_DNA"/>
</dbReference>
<dbReference type="Pfam" id="PF00293">
    <property type="entry name" value="NUDIX"/>
    <property type="match status" value="1"/>
</dbReference>
<dbReference type="InterPro" id="IPR015797">
    <property type="entry name" value="NUDIX_hydrolase-like_dom_sf"/>
</dbReference>